<feature type="binding site" evidence="2">
    <location>
        <position position="121"/>
    </location>
    <ligand>
        <name>Mg(2+)</name>
        <dbReference type="ChEBI" id="CHEBI:18420"/>
        <label>1</label>
    </ligand>
</feature>
<dbReference type="Proteomes" id="UP000184600">
    <property type="component" value="Unassembled WGS sequence"/>
</dbReference>
<dbReference type="HAMAP" id="MF_02128">
    <property type="entry name" value="TMP_kinase"/>
    <property type="match status" value="1"/>
</dbReference>
<sequence length="325" mass="35474">MRGEFDLIRKYFYQRQKNRDDVHLGLGDDCAIVKAPHDARLVISTDTLVEGTHFIAGTNPAWIAHKALASNLSDLAAMGGTPAWCSLALTLPEVHEPWLQSFSDAFFRLADEYGIQLIGGDTTKGPLSISITVHGFVPEEIALTRAGAAVDDWVYVTGYLGDSKAGLELILSELPNSELNKKVLEKRHYLSEPKVLAGQALLGVASSAIDISDGLISDIRHILEASGVGISIDVSQLPVSGELLEYLNDDLALTRQYALSSGEEYELCFTVPETKKYLLEGISAQSDTRFTCIGQVNSVNQIVLHDQGQPLSWTLSGYDHFKVNQ</sequence>
<dbReference type="Gene3D" id="3.30.1330.10">
    <property type="entry name" value="PurM-like, N-terminal domain"/>
    <property type="match status" value="1"/>
</dbReference>
<evidence type="ECO:0000313" key="6">
    <source>
        <dbReference type="Proteomes" id="UP000184600"/>
    </source>
</evidence>
<dbReference type="GO" id="GO:0005524">
    <property type="term" value="F:ATP binding"/>
    <property type="evidence" value="ECO:0007669"/>
    <property type="project" value="UniProtKB-UniRule"/>
</dbReference>
<evidence type="ECO:0000259" key="3">
    <source>
        <dbReference type="Pfam" id="PF00586"/>
    </source>
</evidence>
<feature type="binding site" evidence="2">
    <location>
        <position position="45"/>
    </location>
    <ligand>
        <name>Mg(2+)</name>
        <dbReference type="ChEBI" id="CHEBI:18420"/>
        <label>1</label>
    </ligand>
</feature>
<keyword evidence="2 5" id="KW-0808">Transferase</keyword>
<dbReference type="CDD" id="cd02194">
    <property type="entry name" value="ThiL"/>
    <property type="match status" value="1"/>
</dbReference>
<dbReference type="GO" id="GO:0009228">
    <property type="term" value="P:thiamine biosynthetic process"/>
    <property type="evidence" value="ECO:0007669"/>
    <property type="project" value="UniProtKB-KW"/>
</dbReference>
<feature type="binding site" evidence="2">
    <location>
        <position position="263"/>
    </location>
    <ligand>
        <name>substrate</name>
    </ligand>
</feature>
<feature type="binding site" evidence="2">
    <location>
        <position position="74"/>
    </location>
    <ligand>
        <name>Mg(2+)</name>
        <dbReference type="ChEBI" id="CHEBI:18420"/>
        <label>3</label>
    </ligand>
</feature>
<dbReference type="NCBIfam" id="TIGR01379">
    <property type="entry name" value="thiL"/>
    <property type="match status" value="1"/>
</dbReference>
<dbReference type="Pfam" id="PF02769">
    <property type="entry name" value="AIRS_C"/>
    <property type="match status" value="1"/>
</dbReference>
<dbReference type="OrthoDB" id="9802811at2"/>
<keyword evidence="2" id="KW-0479">Metal-binding</keyword>
<reference evidence="6" key="1">
    <citation type="submission" date="2016-12" db="EMBL/GenBank/DDBJ databases">
        <authorList>
            <person name="Rodrigo-Torres L."/>
            <person name="Arahal R.D."/>
            <person name="Lucena T."/>
        </authorList>
    </citation>
    <scope>NUCLEOTIDE SEQUENCE [LARGE SCALE GENOMIC DNA]</scope>
</reference>
<dbReference type="PANTHER" id="PTHR30270:SF0">
    <property type="entry name" value="THIAMINE-MONOPHOSPHATE KINASE"/>
    <property type="match status" value="1"/>
</dbReference>
<feature type="binding site" evidence="2">
    <location>
        <position position="29"/>
    </location>
    <ligand>
        <name>Mg(2+)</name>
        <dbReference type="ChEBI" id="CHEBI:18420"/>
        <label>4</label>
    </ligand>
</feature>
<dbReference type="UniPathway" id="UPA00060">
    <property type="reaction ID" value="UER00142"/>
</dbReference>
<feature type="binding site" evidence="2">
    <location>
        <position position="74"/>
    </location>
    <ligand>
        <name>Mg(2+)</name>
        <dbReference type="ChEBI" id="CHEBI:18420"/>
        <label>2</label>
    </ligand>
</feature>
<comment type="similarity">
    <text evidence="2">Belongs to the thiamine-monophosphate kinase family.</text>
</comment>
<organism evidence="5 6">
    <name type="scientific">Vibrio quintilis</name>
    <dbReference type="NCBI Taxonomy" id="1117707"/>
    <lineage>
        <taxon>Bacteria</taxon>
        <taxon>Pseudomonadati</taxon>
        <taxon>Pseudomonadota</taxon>
        <taxon>Gammaproteobacteria</taxon>
        <taxon>Vibrionales</taxon>
        <taxon>Vibrionaceae</taxon>
        <taxon>Vibrio</taxon>
    </lineage>
</organism>
<dbReference type="Gene3D" id="3.90.650.10">
    <property type="entry name" value="PurM-like C-terminal domain"/>
    <property type="match status" value="1"/>
</dbReference>
<evidence type="ECO:0000256" key="2">
    <source>
        <dbReference type="HAMAP-Rule" id="MF_02128"/>
    </source>
</evidence>
<comment type="miscellaneous">
    <text evidence="2">Reaction mechanism of ThiL seems to utilize a direct, inline transfer of the gamma-phosphate of ATP to TMP rather than a phosphorylated enzyme intermediate.</text>
</comment>
<dbReference type="GO" id="GO:0009030">
    <property type="term" value="F:thiamine-phosphate kinase activity"/>
    <property type="evidence" value="ECO:0007669"/>
    <property type="project" value="UniProtKB-UniRule"/>
</dbReference>
<accession>A0A1M7Z113</accession>
<dbReference type="InterPro" id="IPR036921">
    <property type="entry name" value="PurM-like_N_sf"/>
</dbReference>
<protein>
    <recommendedName>
        <fullName evidence="2">Thiamine-monophosphate kinase</fullName>
        <shortName evidence="2">TMP kinase</shortName>
        <shortName evidence="2">Thiamine-phosphate kinase</shortName>
        <ecNumber evidence="2">2.7.4.16</ecNumber>
    </recommendedName>
</protein>
<feature type="binding site" evidence="2">
    <location>
        <position position="210"/>
    </location>
    <ligand>
        <name>Mg(2+)</name>
        <dbReference type="ChEBI" id="CHEBI:18420"/>
        <label>3</label>
    </ligand>
</feature>
<keyword evidence="2" id="KW-0460">Magnesium</keyword>
<feature type="domain" description="PurM-like N-terminal" evidence="3">
    <location>
        <begin position="27"/>
        <end position="137"/>
    </location>
</feature>
<dbReference type="InterPro" id="IPR016188">
    <property type="entry name" value="PurM-like_N"/>
</dbReference>
<feature type="binding site" evidence="2">
    <location>
        <position position="212"/>
    </location>
    <ligand>
        <name>ATP</name>
        <dbReference type="ChEBI" id="CHEBI:30616"/>
    </ligand>
</feature>
<dbReference type="SUPFAM" id="SSF55326">
    <property type="entry name" value="PurM N-terminal domain-like"/>
    <property type="match status" value="1"/>
</dbReference>
<dbReference type="PIRSF" id="PIRSF005303">
    <property type="entry name" value="Thiam_monoph_kin"/>
    <property type="match status" value="1"/>
</dbReference>
<keyword evidence="1 2" id="KW-0784">Thiamine biosynthesis</keyword>
<dbReference type="EC" id="2.7.4.16" evidence="2"/>
<dbReference type="STRING" id="1117707.VQ7734_04264"/>
<feature type="binding site" evidence="2">
    <location>
        <position position="318"/>
    </location>
    <ligand>
        <name>substrate</name>
    </ligand>
</feature>
<dbReference type="InterPro" id="IPR036676">
    <property type="entry name" value="PurM-like_C_sf"/>
</dbReference>
<feature type="binding site" evidence="2">
    <location>
        <position position="46"/>
    </location>
    <ligand>
        <name>Mg(2+)</name>
        <dbReference type="ChEBI" id="CHEBI:18420"/>
        <label>2</label>
    </ligand>
</feature>
<dbReference type="InterPro" id="IPR006283">
    <property type="entry name" value="ThiL-like"/>
</dbReference>
<feature type="binding site" evidence="2">
    <location>
        <position position="213"/>
    </location>
    <ligand>
        <name>Mg(2+)</name>
        <dbReference type="ChEBI" id="CHEBI:18420"/>
        <label>5</label>
    </ligand>
</feature>
<feature type="binding site" evidence="2">
    <location>
        <position position="74"/>
    </location>
    <ligand>
        <name>Mg(2+)</name>
        <dbReference type="ChEBI" id="CHEBI:18420"/>
        <label>4</label>
    </ligand>
</feature>
<feature type="binding site" evidence="2">
    <location>
        <position position="53"/>
    </location>
    <ligand>
        <name>substrate</name>
    </ligand>
</feature>
<feature type="domain" description="PurM-like C-terminal" evidence="4">
    <location>
        <begin position="150"/>
        <end position="304"/>
    </location>
</feature>
<dbReference type="AlphaFoldDB" id="A0A1M7Z113"/>
<keyword evidence="6" id="KW-1185">Reference proteome</keyword>
<feature type="binding site" evidence="2">
    <location>
        <position position="46"/>
    </location>
    <ligand>
        <name>Mg(2+)</name>
        <dbReference type="ChEBI" id="CHEBI:18420"/>
        <label>1</label>
    </ligand>
</feature>
<comment type="pathway">
    <text evidence="2">Cofactor biosynthesis; thiamine diphosphate biosynthesis; thiamine diphosphate from thiamine phosphate: step 1/1.</text>
</comment>
<keyword evidence="2" id="KW-0067">ATP-binding</keyword>
<feature type="binding site" evidence="2">
    <location>
        <position position="44"/>
    </location>
    <ligand>
        <name>Mg(2+)</name>
        <dbReference type="ChEBI" id="CHEBI:18420"/>
        <label>4</label>
    </ligand>
</feature>
<dbReference type="RefSeq" id="WP_073585937.1">
    <property type="nucleotide sequence ID" value="NZ_AP024897.1"/>
</dbReference>
<comment type="function">
    <text evidence="2">Catalyzes the ATP-dependent phosphorylation of thiamine-monophosphate (TMP) to form thiamine-pyrophosphate (TPP), the active form of vitamin B1.</text>
</comment>
<dbReference type="PANTHER" id="PTHR30270">
    <property type="entry name" value="THIAMINE-MONOPHOSPHATE KINASE"/>
    <property type="match status" value="1"/>
</dbReference>
<proteinExistence type="inferred from homology"/>
<dbReference type="InterPro" id="IPR010918">
    <property type="entry name" value="PurM-like_C_dom"/>
</dbReference>
<dbReference type="GO" id="GO:0009229">
    <property type="term" value="P:thiamine diphosphate biosynthetic process"/>
    <property type="evidence" value="ECO:0007669"/>
    <property type="project" value="UniProtKB-UniRule"/>
</dbReference>
<gene>
    <name evidence="2 5" type="primary">thiL</name>
    <name evidence="5" type="ORF">VQ7734_04264</name>
</gene>
<feature type="binding site" evidence="2">
    <location>
        <position position="145"/>
    </location>
    <ligand>
        <name>ATP</name>
        <dbReference type="ChEBI" id="CHEBI:30616"/>
    </ligand>
</feature>
<comment type="caution">
    <text evidence="2">Lacks conserved residue(s) required for the propagation of feature annotation.</text>
</comment>
<comment type="catalytic activity">
    <reaction evidence="2">
        <text>thiamine phosphate + ATP = thiamine diphosphate + ADP</text>
        <dbReference type="Rhea" id="RHEA:15913"/>
        <dbReference type="ChEBI" id="CHEBI:30616"/>
        <dbReference type="ChEBI" id="CHEBI:37575"/>
        <dbReference type="ChEBI" id="CHEBI:58937"/>
        <dbReference type="ChEBI" id="CHEBI:456216"/>
        <dbReference type="EC" id="2.7.4.16"/>
    </reaction>
</comment>
<evidence type="ECO:0000259" key="4">
    <source>
        <dbReference type="Pfam" id="PF02769"/>
    </source>
</evidence>
<dbReference type="SUPFAM" id="SSF56042">
    <property type="entry name" value="PurM C-terminal domain-like"/>
    <property type="match status" value="1"/>
</dbReference>
<name>A0A1M7Z113_9VIBR</name>
<feature type="binding site" evidence="2">
    <location>
        <position position="29"/>
    </location>
    <ligand>
        <name>Mg(2+)</name>
        <dbReference type="ChEBI" id="CHEBI:18420"/>
        <label>3</label>
    </ligand>
</feature>
<dbReference type="Pfam" id="PF00586">
    <property type="entry name" value="AIRS"/>
    <property type="match status" value="1"/>
</dbReference>
<keyword evidence="2 5" id="KW-0418">Kinase</keyword>
<feature type="binding site" evidence="2">
    <location>
        <begin position="120"/>
        <end position="121"/>
    </location>
    <ligand>
        <name>ATP</name>
        <dbReference type="ChEBI" id="CHEBI:30616"/>
    </ligand>
</feature>
<dbReference type="GO" id="GO:0000287">
    <property type="term" value="F:magnesium ion binding"/>
    <property type="evidence" value="ECO:0007669"/>
    <property type="project" value="UniProtKB-UniRule"/>
</dbReference>
<keyword evidence="2" id="KW-0547">Nucleotide-binding</keyword>
<evidence type="ECO:0000256" key="1">
    <source>
        <dbReference type="ARBA" id="ARBA00022977"/>
    </source>
</evidence>
<dbReference type="NCBIfam" id="NF004350">
    <property type="entry name" value="PRK05731.1-1"/>
    <property type="match status" value="1"/>
</dbReference>
<dbReference type="EMBL" id="FRFG01000064">
    <property type="protein sequence ID" value="SHO58492.1"/>
    <property type="molecule type" value="Genomic_DNA"/>
</dbReference>
<evidence type="ECO:0000313" key="5">
    <source>
        <dbReference type="EMBL" id="SHO58492.1"/>
    </source>
</evidence>